<evidence type="ECO:0000256" key="1">
    <source>
        <dbReference type="SAM" id="MobiDB-lite"/>
    </source>
</evidence>
<dbReference type="Proteomes" id="UP000245207">
    <property type="component" value="Unassembled WGS sequence"/>
</dbReference>
<organism evidence="2 3">
    <name type="scientific">Artemisia annua</name>
    <name type="common">Sweet wormwood</name>
    <dbReference type="NCBI Taxonomy" id="35608"/>
    <lineage>
        <taxon>Eukaryota</taxon>
        <taxon>Viridiplantae</taxon>
        <taxon>Streptophyta</taxon>
        <taxon>Embryophyta</taxon>
        <taxon>Tracheophyta</taxon>
        <taxon>Spermatophyta</taxon>
        <taxon>Magnoliopsida</taxon>
        <taxon>eudicotyledons</taxon>
        <taxon>Gunneridae</taxon>
        <taxon>Pentapetalae</taxon>
        <taxon>asterids</taxon>
        <taxon>campanulids</taxon>
        <taxon>Asterales</taxon>
        <taxon>Asteraceae</taxon>
        <taxon>Asteroideae</taxon>
        <taxon>Anthemideae</taxon>
        <taxon>Artemisiinae</taxon>
        <taxon>Artemisia</taxon>
    </lineage>
</organism>
<dbReference type="InterPro" id="IPR040256">
    <property type="entry name" value="At4g02000-like"/>
</dbReference>
<comment type="caution">
    <text evidence="2">The sequence shown here is derived from an EMBL/GenBank/DDBJ whole genome shotgun (WGS) entry which is preliminary data.</text>
</comment>
<sequence length="467" mass="51400">MGKTCESVEKAECVQAENTVSKDTNVEACVGTEVIEAEKGLDDGNEGSQSGVCDGGTSSVANGATPDTTCAPIGTTDKVTGGDNVSTSMLKSTDNSNGVSKSSFANIVGNNKASDMCRLGVGRVGYARVLVEVSAKKCLPELIEVVYRDREKVEICRKVVKVVIEWVPPRCAECCISGHIDERCGKQTFKEKSEVIEIENEHGKGKKSDATQNDSVGFKEEVQQENASKEQVPVEKELPAKETASTSAQSERNQSPIGKNGQGRAWNVQGEILEAIKRSTNNYAILDPDKTESNNACGVENINNGSQSEVNDVYRDENGIAQCMESDVVVGRDKEVLTYDIDSHDHLFFNCSYTSELWAKVMHKLKMHNSNTKWEEVIVSFVECYNGSSLGSITRRLCLAASVYMVWHERNKRLFKDERRSVEDLFKCFCVTIRMRLATLKMKYSKAVSDTEKVWDIKLNVISGKGS</sequence>
<evidence type="ECO:0000313" key="3">
    <source>
        <dbReference type="Proteomes" id="UP000245207"/>
    </source>
</evidence>
<proteinExistence type="predicted"/>
<evidence type="ECO:0008006" key="4">
    <source>
        <dbReference type="Google" id="ProtNLM"/>
    </source>
</evidence>
<feature type="compositionally biased region" description="Polar residues" evidence="1">
    <location>
        <begin position="243"/>
        <end position="257"/>
    </location>
</feature>
<feature type="region of interest" description="Disordered" evidence="1">
    <location>
        <begin position="64"/>
        <end position="95"/>
    </location>
</feature>
<protein>
    <recommendedName>
        <fullName evidence="4">Reverse transcriptase domain, Reverse transcriptase zinc-binding domain protein</fullName>
    </recommendedName>
</protein>
<gene>
    <name evidence="2" type="ORF">CTI12_AA251010</name>
</gene>
<dbReference type="EMBL" id="PKPP01002522">
    <property type="protein sequence ID" value="PWA74721.1"/>
    <property type="molecule type" value="Genomic_DNA"/>
</dbReference>
<evidence type="ECO:0000313" key="2">
    <source>
        <dbReference type="EMBL" id="PWA74721.1"/>
    </source>
</evidence>
<reference evidence="2 3" key="1">
    <citation type="journal article" date="2018" name="Mol. Plant">
        <title>The genome of Artemisia annua provides insight into the evolution of Asteraceae family and artemisinin biosynthesis.</title>
        <authorList>
            <person name="Shen Q."/>
            <person name="Zhang L."/>
            <person name="Liao Z."/>
            <person name="Wang S."/>
            <person name="Yan T."/>
            <person name="Shi P."/>
            <person name="Liu M."/>
            <person name="Fu X."/>
            <person name="Pan Q."/>
            <person name="Wang Y."/>
            <person name="Lv Z."/>
            <person name="Lu X."/>
            <person name="Zhang F."/>
            <person name="Jiang W."/>
            <person name="Ma Y."/>
            <person name="Chen M."/>
            <person name="Hao X."/>
            <person name="Li L."/>
            <person name="Tang Y."/>
            <person name="Lv G."/>
            <person name="Zhou Y."/>
            <person name="Sun X."/>
            <person name="Brodelius P.E."/>
            <person name="Rose J.K.C."/>
            <person name="Tang K."/>
        </authorList>
    </citation>
    <scope>NUCLEOTIDE SEQUENCE [LARGE SCALE GENOMIC DNA]</scope>
    <source>
        <strain evidence="3">cv. Huhao1</strain>
        <tissue evidence="2">Leaf</tissue>
    </source>
</reference>
<dbReference type="PANTHER" id="PTHR31286">
    <property type="entry name" value="GLYCINE-RICH CELL WALL STRUCTURAL PROTEIN 1.8-LIKE"/>
    <property type="match status" value="1"/>
</dbReference>
<accession>A0A2U1NML7</accession>
<dbReference type="AlphaFoldDB" id="A0A2U1NML7"/>
<feature type="region of interest" description="Disordered" evidence="1">
    <location>
        <begin position="220"/>
        <end position="264"/>
    </location>
</feature>
<feature type="compositionally biased region" description="Polar residues" evidence="1">
    <location>
        <begin position="83"/>
        <end position="95"/>
    </location>
</feature>
<keyword evidence="3" id="KW-1185">Reference proteome</keyword>
<name>A0A2U1NML7_ARTAN</name>
<dbReference type="PANTHER" id="PTHR31286:SF99">
    <property type="entry name" value="DUF4283 DOMAIN-CONTAINING PROTEIN"/>
    <property type="match status" value="1"/>
</dbReference>